<name>A0A167GY70_9HYPO</name>
<dbReference type="OrthoDB" id="4927890at2759"/>
<dbReference type="PROSITE" id="PS51257">
    <property type="entry name" value="PROKAR_LIPOPROTEIN"/>
    <property type="match status" value="1"/>
</dbReference>
<dbReference type="AlphaFoldDB" id="A0A167GY70"/>
<keyword evidence="1" id="KW-0800">Toxin</keyword>
<sequence length="410" mass="45452">MKFSNVFLAFIGLACAAPTETQNNAPKKPVKLARSDKIVFPDSTGQDSETDNPEPITTQPTPLPRPLGPNGKLSWLEPSPESVQCRSSKTEQICGSKLFCGLYERKDLRPDDRFPSPKECLAAREPAPLPKVVYRGELTAPETFRKLGGIPTEFDGPTTDKSYSLEVHHKGRGEVHSAYTSTTSSFGVAFGYSLRNNAGDGWVYKIHPTPNMIDMDASDFPLFHSAEDELSALGGVRWDQVEAWMAIPHDIIGTRITEKVVHRFRKEEAFIAKFPNMKWIKNEDYNPRYDQFTISGGQPQLAGNAPNLDKYKEKTLEQWATEFMNKNGEAVGWTGAFPLNLKAPVGKEPKPATSEGGQGTPEEKQPAAPKSQQQCAEIGKQAFFECKQKSGELNECYKQSIQAFKKCSGQ</sequence>
<organism evidence="7 8">
    <name type="scientific">Beauveria brongniartii RCEF 3172</name>
    <dbReference type="NCBI Taxonomy" id="1081107"/>
    <lineage>
        <taxon>Eukaryota</taxon>
        <taxon>Fungi</taxon>
        <taxon>Dikarya</taxon>
        <taxon>Ascomycota</taxon>
        <taxon>Pezizomycotina</taxon>
        <taxon>Sordariomycetes</taxon>
        <taxon>Hypocreomycetidae</taxon>
        <taxon>Hypocreales</taxon>
        <taxon>Cordycipitaceae</taxon>
        <taxon>Beauveria</taxon>
        <taxon>Beauveria brongniartii</taxon>
    </lineage>
</organism>
<comment type="caution">
    <text evidence="7">The sequence shown here is derived from an EMBL/GenBank/DDBJ whole genome shotgun (WGS) entry which is preliminary data.</text>
</comment>
<evidence type="ECO:0000256" key="2">
    <source>
        <dbReference type="ARBA" id="ARBA00022729"/>
    </source>
</evidence>
<evidence type="ECO:0000256" key="1">
    <source>
        <dbReference type="ARBA" id="ARBA00022656"/>
    </source>
</evidence>
<reference evidence="7 8" key="1">
    <citation type="journal article" date="2016" name="Genome Biol. Evol.">
        <title>Divergent and convergent evolution of fungal pathogenicity.</title>
        <authorList>
            <person name="Shang Y."/>
            <person name="Xiao G."/>
            <person name="Zheng P."/>
            <person name="Cen K."/>
            <person name="Zhan S."/>
            <person name="Wang C."/>
        </authorList>
    </citation>
    <scope>NUCLEOTIDE SEQUENCE [LARGE SCALE GENOMIC DNA]</scope>
    <source>
        <strain evidence="7 8">RCEF 3172</strain>
    </source>
</reference>
<evidence type="ECO:0000256" key="6">
    <source>
        <dbReference type="SAM" id="SignalP"/>
    </source>
</evidence>
<gene>
    <name evidence="7" type="ORF">BBO_02698</name>
</gene>
<dbReference type="Proteomes" id="UP000076863">
    <property type="component" value="Unassembled WGS sequence"/>
</dbReference>
<dbReference type="SUPFAM" id="SSF56399">
    <property type="entry name" value="ADP-ribosylation"/>
    <property type="match status" value="1"/>
</dbReference>
<feature type="chain" id="PRO_5007887258" evidence="6">
    <location>
        <begin position="17"/>
        <end position="410"/>
    </location>
</feature>
<evidence type="ECO:0000313" key="7">
    <source>
        <dbReference type="EMBL" id="OAA47243.1"/>
    </source>
</evidence>
<evidence type="ECO:0000256" key="4">
    <source>
        <dbReference type="ARBA" id="ARBA00023157"/>
    </source>
</evidence>
<feature type="signal peptide" evidence="6">
    <location>
        <begin position="1"/>
        <end position="16"/>
    </location>
</feature>
<feature type="region of interest" description="Disordered" evidence="5">
    <location>
        <begin position="342"/>
        <end position="374"/>
    </location>
</feature>
<dbReference type="Pfam" id="PF01375">
    <property type="entry name" value="Enterotoxin_a"/>
    <property type="match status" value="1"/>
</dbReference>
<dbReference type="InterPro" id="IPR001144">
    <property type="entry name" value="Enterotoxin_A"/>
</dbReference>
<keyword evidence="4" id="KW-1015">Disulfide bond</keyword>
<keyword evidence="2 6" id="KW-0732">Signal</keyword>
<feature type="region of interest" description="Disordered" evidence="5">
    <location>
        <begin position="20"/>
        <end position="72"/>
    </location>
</feature>
<dbReference type="Gene3D" id="3.90.210.10">
    <property type="entry name" value="Heat-Labile Enterotoxin, subunit A"/>
    <property type="match status" value="1"/>
</dbReference>
<keyword evidence="3" id="KW-0843">Virulence</keyword>
<keyword evidence="8" id="KW-1185">Reference proteome</keyword>
<evidence type="ECO:0000313" key="8">
    <source>
        <dbReference type="Proteomes" id="UP000076863"/>
    </source>
</evidence>
<evidence type="ECO:0000256" key="5">
    <source>
        <dbReference type="SAM" id="MobiDB-lite"/>
    </source>
</evidence>
<proteinExistence type="predicted"/>
<protein>
    <submittedName>
        <fullName evidence="7">Heat Labile Enterotoxin Type Iib</fullName>
    </submittedName>
</protein>
<dbReference type="GO" id="GO:0090729">
    <property type="term" value="F:toxin activity"/>
    <property type="evidence" value="ECO:0007669"/>
    <property type="project" value="UniProtKB-KW"/>
</dbReference>
<evidence type="ECO:0000256" key="3">
    <source>
        <dbReference type="ARBA" id="ARBA00023026"/>
    </source>
</evidence>
<accession>A0A167GY70</accession>
<dbReference type="EMBL" id="AZHA01000006">
    <property type="protein sequence ID" value="OAA47243.1"/>
    <property type="molecule type" value="Genomic_DNA"/>
</dbReference>